<dbReference type="PANTHER" id="PTHR43157:SF31">
    <property type="entry name" value="PHOSPHATIDYLINOSITOL-GLYCAN BIOSYNTHESIS CLASS F PROTEIN"/>
    <property type="match status" value="1"/>
</dbReference>
<comment type="similarity">
    <text evidence="2">Belongs to the short-chain dehydrogenases/reductases (SDR) family.</text>
</comment>
<keyword evidence="1" id="KW-0560">Oxidoreductase</keyword>
<keyword evidence="3" id="KW-1185">Reference proteome</keyword>
<evidence type="ECO:0000313" key="3">
    <source>
        <dbReference type="Proteomes" id="UP000095280"/>
    </source>
</evidence>
<dbReference type="PANTHER" id="PTHR43157">
    <property type="entry name" value="PHOSPHATIDYLINOSITOL-GLYCAN BIOSYNTHESIS CLASS F PROTEIN-RELATED"/>
    <property type="match status" value="1"/>
</dbReference>
<dbReference type="Proteomes" id="UP000095280">
    <property type="component" value="Unplaced"/>
</dbReference>
<evidence type="ECO:0000256" key="1">
    <source>
        <dbReference type="ARBA" id="ARBA00023002"/>
    </source>
</evidence>
<protein>
    <submittedName>
        <fullName evidence="4">Dehydrogenase/reductase SDR family member 13</fullName>
    </submittedName>
</protein>
<dbReference type="GO" id="GO:0016491">
    <property type="term" value="F:oxidoreductase activity"/>
    <property type="evidence" value="ECO:0007669"/>
    <property type="project" value="UniProtKB-KW"/>
</dbReference>
<sequence length="354" mass="38917">MSLLLLWELISQHKTVIMCLGFTGASLVFLRRWFAGGRAAIEAAPQRSRRLVLITGASSGIGLAAAREIVRLRLARVCIACRRPELGAIVAADIRRELGADETDIFAAEEPLDLASLACVRRFAEAFCRRHRRLHVLLNNAGIMACPEALTEDGFESQLAVNHLGHFLLTRLLLGPLRRANGARVVTVSSKAHEWGSICWDNLNLSGGKYTPFKAYSQSKLANVLFTRALASKFEARGDDVTAYCLHPGAVQTNLGRYQPAYFLAVFSAVSWLMLKRPVEGAQTSLHCAFAPIERLQNGGYYSDCQLTKPSKRAQSDSDAARLWLISEKLVGLEPDSFDTDDCVSEAIGDDCDY</sequence>
<dbReference type="CDD" id="cd05327">
    <property type="entry name" value="retinol-DH_like_SDR_c_like"/>
    <property type="match status" value="1"/>
</dbReference>
<dbReference type="PRINTS" id="PR00080">
    <property type="entry name" value="SDRFAMILY"/>
</dbReference>
<dbReference type="SUPFAM" id="SSF51735">
    <property type="entry name" value="NAD(P)-binding Rossmann-fold domains"/>
    <property type="match status" value="1"/>
</dbReference>
<dbReference type="InterPro" id="IPR036291">
    <property type="entry name" value="NAD(P)-bd_dom_sf"/>
</dbReference>
<evidence type="ECO:0000313" key="4">
    <source>
        <dbReference type="WBParaSite" id="maker-uti_cns_0007809-snap-gene-0.5-mRNA-1"/>
    </source>
</evidence>
<proteinExistence type="inferred from homology"/>
<organism evidence="3 4">
    <name type="scientific">Macrostomum lignano</name>
    <dbReference type="NCBI Taxonomy" id="282301"/>
    <lineage>
        <taxon>Eukaryota</taxon>
        <taxon>Metazoa</taxon>
        <taxon>Spiralia</taxon>
        <taxon>Lophotrochozoa</taxon>
        <taxon>Platyhelminthes</taxon>
        <taxon>Rhabditophora</taxon>
        <taxon>Macrostomorpha</taxon>
        <taxon>Macrostomida</taxon>
        <taxon>Macrostomidae</taxon>
        <taxon>Macrostomum</taxon>
    </lineage>
</organism>
<dbReference type="WBParaSite" id="maker-uti_cns_0007809-snap-gene-0.5-mRNA-1">
    <property type="protein sequence ID" value="maker-uti_cns_0007809-snap-gene-0.5-mRNA-1"/>
    <property type="gene ID" value="maker-uti_cns_0007809-snap-gene-0.5"/>
</dbReference>
<dbReference type="PRINTS" id="PR00081">
    <property type="entry name" value="GDHRDH"/>
</dbReference>
<evidence type="ECO:0000256" key="2">
    <source>
        <dbReference type="RuleBase" id="RU000363"/>
    </source>
</evidence>
<dbReference type="Gene3D" id="3.40.50.720">
    <property type="entry name" value="NAD(P)-binding Rossmann-like Domain"/>
    <property type="match status" value="1"/>
</dbReference>
<dbReference type="InterPro" id="IPR002347">
    <property type="entry name" value="SDR_fam"/>
</dbReference>
<dbReference type="Pfam" id="PF00106">
    <property type="entry name" value="adh_short"/>
    <property type="match status" value="1"/>
</dbReference>
<name>A0A1I8HTQ1_9PLAT</name>
<reference evidence="4" key="1">
    <citation type="submission" date="2016-11" db="UniProtKB">
        <authorList>
            <consortium name="WormBaseParasite"/>
        </authorList>
    </citation>
    <scope>IDENTIFICATION</scope>
</reference>
<accession>A0A1I8HTQ1</accession>
<dbReference type="AlphaFoldDB" id="A0A1I8HTQ1"/>